<feature type="transmembrane region" description="Helical" evidence="2">
    <location>
        <begin position="246"/>
        <end position="268"/>
    </location>
</feature>
<evidence type="ECO:0000256" key="1">
    <source>
        <dbReference type="SAM" id="Coils"/>
    </source>
</evidence>
<protein>
    <submittedName>
        <fullName evidence="3">Uncharacterized protein</fullName>
    </submittedName>
</protein>
<feature type="coiled-coil region" evidence="1">
    <location>
        <begin position="211"/>
        <end position="238"/>
    </location>
</feature>
<sequence length="383" mass="43169">MEYELVPSHTWRTRLLDRPAGINRIKAFMSAYENAPSLTAWESLTEDEQIQHQEEMTKILEDPDTLKQFSEACKNIGQTAVAIDENFRTVKKGFDDLVEKYGADFPDVGSKYVPKWAGFMARWNGDTGMLWSSRKLAAETAASMTDYGINLALIADIQSQDDLEGAQMELKQYVEKHPIEIATRVSDQFKDLRNDIGDFSKDFTAYIEEQKQKLTEDAARFEADILKYQAEIAELNEKIKIAGITLGFSFIFGIFSAIPAGFLIDFLVKRGKAQENLNEAQANLDRTIAKQAALAAMQADFEKLKPNIDQICNDLGVFASVWAFATEQTTEINIALEEGMEVLTRKKFIVKLNLLIAQIEPLREGMRQYATQIVPPSHLADAE</sequence>
<keyword evidence="2" id="KW-0812">Transmembrane</keyword>
<proteinExistence type="predicted"/>
<reference evidence="3 4" key="1">
    <citation type="journal article" name="Sci. Rep.">
        <title>Telomere-to-telomere assembled and centromere annotated genomes of the two main subspecies of the button mushroom Agaricus bisporus reveal especially polymorphic chromosome ends.</title>
        <authorList>
            <person name="Sonnenberg A.S.M."/>
            <person name="Sedaghat-Telgerd N."/>
            <person name="Lavrijssen B."/>
            <person name="Ohm R.A."/>
            <person name="Hendrickx P.M."/>
            <person name="Scholtmeijer K."/>
            <person name="Baars J.J.P."/>
            <person name="van Peer A."/>
        </authorList>
    </citation>
    <scope>NUCLEOTIDE SEQUENCE [LARGE SCALE GENOMIC DNA]</scope>
    <source>
        <strain evidence="3 4">H119_p4</strain>
    </source>
</reference>
<keyword evidence="2" id="KW-1133">Transmembrane helix</keyword>
<evidence type="ECO:0000313" key="3">
    <source>
        <dbReference type="EMBL" id="KAF7783218.1"/>
    </source>
</evidence>
<evidence type="ECO:0000313" key="4">
    <source>
        <dbReference type="Proteomes" id="UP000629468"/>
    </source>
</evidence>
<dbReference type="AlphaFoldDB" id="A0A8H7F9G5"/>
<name>A0A8H7F9G5_AGABI</name>
<dbReference type="SUPFAM" id="SSF58100">
    <property type="entry name" value="Bacterial hemolysins"/>
    <property type="match status" value="1"/>
</dbReference>
<evidence type="ECO:0000256" key="2">
    <source>
        <dbReference type="SAM" id="Phobius"/>
    </source>
</evidence>
<keyword evidence="2" id="KW-0472">Membrane</keyword>
<dbReference type="Proteomes" id="UP000629468">
    <property type="component" value="Unassembled WGS sequence"/>
</dbReference>
<accession>A0A8H7F9G5</accession>
<comment type="caution">
    <text evidence="3">The sequence shown here is derived from an EMBL/GenBank/DDBJ whole genome shotgun (WGS) entry which is preliminary data.</text>
</comment>
<dbReference type="EMBL" id="JABXXO010000003">
    <property type="protein sequence ID" value="KAF7783218.1"/>
    <property type="molecule type" value="Genomic_DNA"/>
</dbReference>
<dbReference type="Gene3D" id="1.20.1170.10">
    <property type="match status" value="1"/>
</dbReference>
<organism evidence="3 4">
    <name type="scientific">Agaricus bisporus var. burnettii</name>
    <dbReference type="NCBI Taxonomy" id="192524"/>
    <lineage>
        <taxon>Eukaryota</taxon>
        <taxon>Fungi</taxon>
        <taxon>Dikarya</taxon>
        <taxon>Basidiomycota</taxon>
        <taxon>Agaricomycotina</taxon>
        <taxon>Agaricomycetes</taxon>
        <taxon>Agaricomycetidae</taxon>
        <taxon>Agaricales</taxon>
        <taxon>Agaricineae</taxon>
        <taxon>Agaricaceae</taxon>
        <taxon>Agaricus</taxon>
    </lineage>
</organism>
<keyword evidence="1" id="KW-0175">Coiled coil</keyword>
<gene>
    <name evidence="3" type="ORF">Agabi119p4_2594</name>
</gene>